<accession>A0A1H6I2T2</accession>
<dbReference type="AlphaFoldDB" id="A0A1H6I2T2"/>
<protein>
    <submittedName>
        <fullName evidence="2">Uncharacterized protein</fullName>
    </submittedName>
</protein>
<sequence length="478" mass="50745">MLSGIGSAAIGALCAAGSTSIAGCTERSNRSVWDDPPEFDPAGLGSVREASAPDRPALVPVPFDPDVADRFRDRTRSLLAPIPDPLSADTLPNGAVRGRIREKRAAARSALADHERLRERRSPPPALSVTDRLVAARGHAAEAVGTWAAVTDRGAPGDVTRSVDATLATIETFGGTLPGPARTVHEGVAVYGAIERWLDVARRSTLVPGTDAVAGAANPLRTGSIVGDIETVQARIDAGRHLRDRYAALPAVAEDGSSDGVSADAVETAIVDALETLAPRVEDRLLELHGADAPEELEHPIRYPDSDVYREQSSLPRDAPSVRLLSRRMGEFFDDARFDPIALPGFSTTHPATRLRRTHRTLAHLEAFDVLGEHLAAGEPFLPADGAEIRSAREDAINAIESSASSEAPLDRWLARRLVGSLDRADERLADATETRVDADPSTDGLRPITDVYAEYRWIGTLAGTVPGATATVADALT</sequence>
<dbReference type="STRING" id="1267564.SAMN05192561_101938"/>
<proteinExistence type="predicted"/>
<dbReference type="Proteomes" id="UP000199215">
    <property type="component" value="Unassembled WGS sequence"/>
</dbReference>
<evidence type="ECO:0000256" key="1">
    <source>
        <dbReference type="SAM" id="MobiDB-lite"/>
    </source>
</evidence>
<evidence type="ECO:0000313" key="2">
    <source>
        <dbReference type="EMBL" id="SEH42702.1"/>
    </source>
</evidence>
<dbReference type="EMBL" id="FNWU01000001">
    <property type="protein sequence ID" value="SEH42702.1"/>
    <property type="molecule type" value="Genomic_DNA"/>
</dbReference>
<reference evidence="2 3" key="1">
    <citation type="submission" date="2016-10" db="EMBL/GenBank/DDBJ databases">
        <authorList>
            <person name="de Groot N.N."/>
        </authorList>
    </citation>
    <scope>NUCLEOTIDE SEQUENCE [LARGE SCALE GENOMIC DNA]</scope>
    <source>
        <strain evidence="2 3">IBRC-M10418</strain>
    </source>
</reference>
<name>A0A1H6I2T2_9EURY</name>
<feature type="region of interest" description="Disordered" evidence="1">
    <location>
        <begin position="27"/>
        <end position="61"/>
    </location>
</feature>
<evidence type="ECO:0000313" key="3">
    <source>
        <dbReference type="Proteomes" id="UP000199215"/>
    </source>
</evidence>
<keyword evidence="3" id="KW-1185">Reference proteome</keyword>
<organism evidence="2 3">
    <name type="scientific">Halopenitus malekzadehii</name>
    <dbReference type="NCBI Taxonomy" id="1267564"/>
    <lineage>
        <taxon>Archaea</taxon>
        <taxon>Methanobacteriati</taxon>
        <taxon>Methanobacteriota</taxon>
        <taxon>Stenosarchaea group</taxon>
        <taxon>Halobacteria</taxon>
        <taxon>Halobacteriales</taxon>
        <taxon>Haloferacaceae</taxon>
        <taxon>Halopenitus</taxon>
    </lineage>
</organism>
<gene>
    <name evidence="2" type="ORF">SAMN05192561_101938</name>
</gene>